<dbReference type="GO" id="GO:0016787">
    <property type="term" value="F:hydrolase activity"/>
    <property type="evidence" value="ECO:0007669"/>
    <property type="project" value="UniProtKB-KW"/>
</dbReference>
<evidence type="ECO:0000313" key="4">
    <source>
        <dbReference type="EMBL" id="NWJ45967.1"/>
    </source>
</evidence>
<dbReference type="InterPro" id="IPR011234">
    <property type="entry name" value="Fumarylacetoacetase-like_C"/>
</dbReference>
<dbReference type="PANTHER" id="PTHR42796:SF4">
    <property type="entry name" value="FUMARYLACETOACETATE HYDROLASE DOMAIN-CONTAINING PROTEIN 2A"/>
    <property type="match status" value="1"/>
</dbReference>
<evidence type="ECO:0000313" key="5">
    <source>
        <dbReference type="EMBL" id="WJW67828.1"/>
    </source>
</evidence>
<name>A0A8T7LYG0_9CHLR</name>
<evidence type="ECO:0000313" key="7">
    <source>
        <dbReference type="Proteomes" id="UP001431572"/>
    </source>
</evidence>
<dbReference type="EMBL" id="JACATZ010000001">
    <property type="protein sequence ID" value="NWJ45967.1"/>
    <property type="molecule type" value="Genomic_DNA"/>
</dbReference>
<dbReference type="Proteomes" id="UP000521676">
    <property type="component" value="Unassembled WGS sequence"/>
</dbReference>
<dbReference type="InterPro" id="IPR051121">
    <property type="entry name" value="FAH"/>
</dbReference>
<reference evidence="4 6" key="1">
    <citation type="submission" date="2020-06" db="EMBL/GenBank/DDBJ databases">
        <title>Anoxygenic phototrophic Chloroflexota member uses a Type I reaction center.</title>
        <authorList>
            <person name="Tsuji J.M."/>
            <person name="Shaw N.A."/>
            <person name="Nagashima S."/>
            <person name="Venkiteswaran J."/>
            <person name="Schiff S.L."/>
            <person name="Hanada S."/>
            <person name="Tank M."/>
            <person name="Neufeld J.D."/>
        </authorList>
    </citation>
    <scope>NUCLEOTIDE SEQUENCE [LARGE SCALE GENOMIC DNA]</scope>
    <source>
        <strain evidence="4">L227-S17</strain>
    </source>
</reference>
<evidence type="ECO:0000259" key="3">
    <source>
        <dbReference type="Pfam" id="PF01557"/>
    </source>
</evidence>
<comment type="similarity">
    <text evidence="1">Belongs to the FAH family.</text>
</comment>
<dbReference type="EMBL" id="CP128399">
    <property type="protein sequence ID" value="WJW67828.1"/>
    <property type="molecule type" value="Genomic_DNA"/>
</dbReference>
<keyword evidence="4" id="KW-0378">Hydrolase</keyword>
<evidence type="ECO:0000256" key="2">
    <source>
        <dbReference type="ARBA" id="ARBA00022723"/>
    </source>
</evidence>
<protein>
    <submittedName>
        <fullName evidence="4">Fumarylacetoacetate hydrolase family protein</fullName>
    </submittedName>
</protein>
<dbReference type="GO" id="GO:0016853">
    <property type="term" value="F:isomerase activity"/>
    <property type="evidence" value="ECO:0007669"/>
    <property type="project" value="UniProtKB-ARBA"/>
</dbReference>
<dbReference type="PANTHER" id="PTHR42796">
    <property type="entry name" value="FUMARYLACETOACETATE HYDROLASE DOMAIN-CONTAINING PROTEIN 2A-RELATED"/>
    <property type="match status" value="1"/>
</dbReference>
<proteinExistence type="inferred from homology"/>
<gene>
    <name evidence="4" type="ORF">HXX08_08830</name>
    <name evidence="5" type="ORF">OZ401_001110</name>
</gene>
<dbReference type="InterPro" id="IPR036663">
    <property type="entry name" value="Fumarylacetoacetase_C_sf"/>
</dbReference>
<sequence length="284" mass="30984">MKLVSFSAKKNPRPQRGALIETASGQKVAPVSGGYNDLSDAQLEQMLSEINALDVTTLPDLDEVTLHNPLPTPGKIICIGLNFMDHVLEVKAQVPTEPVIFSKWHNTLSGPTEEIVVDKATQRVDYEAELAFVIGKTAYQVKEENAFEYIAGYLCANDVSARDLQFSQSQWVRGKSLNGFCPLGPYIATRDEISDPHNLRIQCRVNGQTRQDSNTAQLIFKIPALVAFLSDGITLEPGDVVLTGTPPGVGFTLNPPCYLQPGDVCEVEIEGLGMLRNLFVAPEA</sequence>
<evidence type="ECO:0000313" key="6">
    <source>
        <dbReference type="Proteomes" id="UP000521676"/>
    </source>
</evidence>
<feature type="domain" description="Fumarylacetoacetase-like C-terminal" evidence="3">
    <location>
        <begin position="75"/>
        <end position="278"/>
    </location>
</feature>
<accession>A0A8T7LYG0</accession>
<dbReference type="SUPFAM" id="SSF56529">
    <property type="entry name" value="FAH"/>
    <property type="match status" value="1"/>
</dbReference>
<keyword evidence="2" id="KW-0479">Metal-binding</keyword>
<reference evidence="5" key="2">
    <citation type="journal article" date="2024" name="Nature">
        <title>Anoxygenic phototroph of the Chloroflexota uses a type I reaction centre.</title>
        <authorList>
            <person name="Tsuji J.M."/>
            <person name="Shaw N.A."/>
            <person name="Nagashima S."/>
            <person name="Venkiteswaran J.J."/>
            <person name="Schiff S.L."/>
            <person name="Watanabe T."/>
            <person name="Fukui M."/>
            <person name="Hanada S."/>
            <person name="Tank M."/>
            <person name="Neufeld J.D."/>
        </authorList>
    </citation>
    <scope>NUCLEOTIDE SEQUENCE</scope>
    <source>
        <strain evidence="5">L227-S17</strain>
    </source>
</reference>
<dbReference type="RefSeq" id="WP_341469717.1">
    <property type="nucleotide sequence ID" value="NZ_CP128399.1"/>
</dbReference>
<dbReference type="Gene3D" id="3.90.850.10">
    <property type="entry name" value="Fumarylacetoacetase-like, C-terminal domain"/>
    <property type="match status" value="1"/>
</dbReference>
<dbReference type="AlphaFoldDB" id="A0A8T7LYG0"/>
<dbReference type="GO" id="GO:0046872">
    <property type="term" value="F:metal ion binding"/>
    <property type="evidence" value="ECO:0007669"/>
    <property type="project" value="UniProtKB-KW"/>
</dbReference>
<keyword evidence="7" id="KW-1185">Reference proteome</keyword>
<organism evidence="4 6">
    <name type="scientific">Candidatus Chlorohelix allophototropha</name>
    <dbReference type="NCBI Taxonomy" id="3003348"/>
    <lineage>
        <taxon>Bacteria</taxon>
        <taxon>Bacillati</taxon>
        <taxon>Chloroflexota</taxon>
        <taxon>Chloroflexia</taxon>
        <taxon>Candidatus Chloroheliales</taxon>
        <taxon>Candidatus Chloroheliaceae</taxon>
        <taxon>Candidatus Chlorohelix</taxon>
    </lineage>
</organism>
<dbReference type="Pfam" id="PF01557">
    <property type="entry name" value="FAA_hydrolase"/>
    <property type="match status" value="1"/>
</dbReference>
<evidence type="ECO:0000256" key="1">
    <source>
        <dbReference type="ARBA" id="ARBA00010211"/>
    </source>
</evidence>
<dbReference type="GO" id="GO:0019752">
    <property type="term" value="P:carboxylic acid metabolic process"/>
    <property type="evidence" value="ECO:0007669"/>
    <property type="project" value="UniProtKB-ARBA"/>
</dbReference>
<dbReference type="FunFam" id="3.90.850.10:FF:000002">
    <property type="entry name" value="2-hydroxyhepta-2,4-diene-1,7-dioate isomerase"/>
    <property type="match status" value="1"/>
</dbReference>
<dbReference type="Proteomes" id="UP001431572">
    <property type="component" value="Chromosome 1"/>
</dbReference>